<name>A0A242FMF5_ENTFC</name>
<dbReference type="GeneID" id="66496593"/>
<evidence type="ECO:0000313" key="2">
    <source>
        <dbReference type="EMBL" id="KAA0689213.1"/>
    </source>
</evidence>
<accession>A0A242FMF5</accession>
<reference evidence="3 4" key="1">
    <citation type="submission" date="2017-05" db="EMBL/GenBank/DDBJ databases">
        <title>The Genome Sequence of Enterococcus faecium 7H8_DIV0219.</title>
        <authorList>
            <consortium name="The Broad Institute Genomics Platform"/>
            <consortium name="The Broad Institute Genomic Center for Infectious Diseases"/>
            <person name="Earl A."/>
            <person name="Manson A."/>
            <person name="Schwartman J."/>
            <person name="Gilmore M."/>
            <person name="Abouelleil A."/>
            <person name="Cao P."/>
            <person name="Chapman S."/>
            <person name="Cusick C."/>
            <person name="Shea T."/>
            <person name="Young S."/>
            <person name="Neafsey D."/>
            <person name="Nusbaum C."/>
            <person name="Birren B."/>
        </authorList>
    </citation>
    <scope>NUCLEOTIDE SEQUENCE [LARGE SCALE GENOMIC DNA]</scope>
    <source>
        <strain evidence="3 4">7H8_DIV0219</strain>
    </source>
</reference>
<dbReference type="EMBL" id="CP033041">
    <property type="protein sequence ID" value="AYM72086.1"/>
    <property type="molecule type" value="Genomic_DNA"/>
</dbReference>
<dbReference type="EMBL" id="NGKW01000005">
    <property type="protein sequence ID" value="OTN92991.1"/>
    <property type="molecule type" value="Genomic_DNA"/>
</dbReference>
<organism evidence="2 6">
    <name type="scientific">Enterococcus faecium</name>
    <name type="common">Streptococcus faecium</name>
    <dbReference type="NCBI Taxonomy" id="1352"/>
    <lineage>
        <taxon>Bacteria</taxon>
        <taxon>Bacillati</taxon>
        <taxon>Bacillota</taxon>
        <taxon>Bacilli</taxon>
        <taxon>Lactobacillales</taxon>
        <taxon>Enterococcaceae</taxon>
        <taxon>Enterococcus</taxon>
    </lineage>
</organism>
<dbReference type="SUPFAM" id="SSF75169">
    <property type="entry name" value="DsrEFH-like"/>
    <property type="match status" value="1"/>
</dbReference>
<gene>
    <name evidence="3" type="ORF">A5810_002450</name>
    <name evidence="1" type="ORF">D9Z05_01845</name>
    <name evidence="2" type="ORF">DTX73_11060</name>
</gene>
<dbReference type="PANTHER" id="PTHR37691:SF1">
    <property type="entry name" value="BLR3518 PROTEIN"/>
    <property type="match status" value="1"/>
</dbReference>
<dbReference type="AlphaFoldDB" id="A0A242FMF5"/>
<evidence type="ECO:0000313" key="3">
    <source>
        <dbReference type="EMBL" id="OTN92991.1"/>
    </source>
</evidence>
<protein>
    <submittedName>
        <fullName evidence="2">Sulfur reduction protein DsrE</fullName>
    </submittedName>
</protein>
<evidence type="ECO:0000313" key="1">
    <source>
        <dbReference type="EMBL" id="AYM72086.1"/>
    </source>
</evidence>
<dbReference type="Proteomes" id="UP000194885">
    <property type="component" value="Unassembled WGS sequence"/>
</dbReference>
<sequence>MKVVFHIDELEKWSETGKNVKNLIKASPETTIVVSVNGIAITGYLDSANAEFLDLKEVVFHACANAMRANHISESSLPEQVIVVPAGVLDLVELQSQGYAYIKP</sequence>
<reference evidence="2 6" key="2">
    <citation type="submission" date="2018-07" db="EMBL/GenBank/DDBJ databases">
        <title>High quality draft genome sequencing of Enterococcus faecium exhibiting probiotic potential isolated from mucus of freshwater fish.</title>
        <authorList>
            <person name="El-Jeni R."/>
            <person name="Ghedira K."/>
            <person name="Abdelhak S."/>
            <person name="El-Bour M."/>
            <person name="Bouhaouala-Zahar B."/>
        </authorList>
    </citation>
    <scope>NUCLEOTIDE SEQUENCE [LARGE SCALE GENOMIC DNA]</scope>
    <source>
        <strain evidence="2 6">R.A73</strain>
    </source>
</reference>
<dbReference type="Proteomes" id="UP000275747">
    <property type="component" value="Chromosome"/>
</dbReference>
<dbReference type="InterPro" id="IPR027396">
    <property type="entry name" value="DsrEFH-like"/>
</dbReference>
<evidence type="ECO:0000313" key="6">
    <source>
        <dbReference type="Proteomes" id="UP000448762"/>
    </source>
</evidence>
<dbReference type="Pfam" id="PF02635">
    <property type="entry name" value="DsrE"/>
    <property type="match status" value="1"/>
</dbReference>
<dbReference type="RefSeq" id="WP_002329633.1">
    <property type="nucleotide sequence ID" value="NZ_CABGIO010000004.1"/>
</dbReference>
<dbReference type="EMBL" id="QOVC01000009">
    <property type="protein sequence ID" value="KAA0689213.1"/>
    <property type="molecule type" value="Genomic_DNA"/>
</dbReference>
<dbReference type="Gene3D" id="3.40.1260.10">
    <property type="entry name" value="DsrEFH-like"/>
    <property type="match status" value="1"/>
</dbReference>
<dbReference type="Proteomes" id="UP000448762">
    <property type="component" value="Unassembled WGS sequence"/>
</dbReference>
<evidence type="ECO:0000313" key="4">
    <source>
        <dbReference type="Proteomes" id="UP000194885"/>
    </source>
</evidence>
<evidence type="ECO:0000313" key="5">
    <source>
        <dbReference type="Proteomes" id="UP000275747"/>
    </source>
</evidence>
<dbReference type="PANTHER" id="PTHR37691">
    <property type="entry name" value="BLR3518 PROTEIN"/>
    <property type="match status" value="1"/>
</dbReference>
<reference evidence="1 5" key="3">
    <citation type="submission" date="2018-10" db="EMBL/GenBank/DDBJ databases">
        <title>Escaping from acidified nitrite in gastric host defense: Transcriptomic basis for resistance to free nitrous acid in Enterococcus faecalis.</title>
        <authorList>
            <person name="Yu Z."/>
            <person name="Shi D."/>
            <person name="Liu W."/>
            <person name="Meng F."/>
        </authorList>
    </citation>
    <scope>NUCLEOTIDE SEQUENCE [LARGE SCALE GENOMIC DNA]</scope>
    <source>
        <strain evidence="1 5">JE1</strain>
    </source>
</reference>
<proteinExistence type="predicted"/>
<dbReference type="InterPro" id="IPR003787">
    <property type="entry name" value="Sulphur_relay_DsrE/F-like"/>
</dbReference>